<gene>
    <name evidence="1" type="ordered locus">Cycma_5065</name>
</gene>
<dbReference type="Proteomes" id="UP000001635">
    <property type="component" value="Chromosome"/>
</dbReference>
<dbReference type="HOGENOM" id="CLU_2842474_0_0_10"/>
<dbReference type="KEGG" id="cmr:Cycma_5065"/>
<keyword evidence="2" id="KW-1185">Reference proteome</keyword>
<evidence type="ECO:0000313" key="1">
    <source>
        <dbReference type="EMBL" id="AEL28749.1"/>
    </source>
</evidence>
<protein>
    <submittedName>
        <fullName evidence="1">Uncharacterized protein</fullName>
    </submittedName>
</protein>
<organism evidence="1 2">
    <name type="scientific">Cyclobacterium marinum (strain ATCC 25205 / DSM 745 / LMG 13164 / NCIMB 1802)</name>
    <name type="common">Flectobacillus marinus</name>
    <dbReference type="NCBI Taxonomy" id="880070"/>
    <lineage>
        <taxon>Bacteria</taxon>
        <taxon>Pseudomonadati</taxon>
        <taxon>Bacteroidota</taxon>
        <taxon>Cytophagia</taxon>
        <taxon>Cytophagales</taxon>
        <taxon>Cyclobacteriaceae</taxon>
        <taxon>Cyclobacterium</taxon>
    </lineage>
</organism>
<dbReference type="STRING" id="880070.Cycma_5065"/>
<reference evidence="2" key="1">
    <citation type="submission" date="2011-07" db="EMBL/GenBank/DDBJ databases">
        <title>The complete genome of Cyclobacterium marinum DSM 745.</title>
        <authorList>
            <person name="Lucas S."/>
            <person name="Han J."/>
            <person name="Lapidus A."/>
            <person name="Bruce D."/>
            <person name="Goodwin L."/>
            <person name="Pitluck S."/>
            <person name="Peters L."/>
            <person name="Kyrpides N."/>
            <person name="Mavromatis K."/>
            <person name="Ivanova N."/>
            <person name="Ovchinnikova G."/>
            <person name="Chertkov O."/>
            <person name="Detter J.C."/>
            <person name="Tapia R."/>
            <person name="Han C."/>
            <person name="Land M."/>
            <person name="Hauser L."/>
            <person name="Markowitz V."/>
            <person name="Cheng J.-F."/>
            <person name="Hugenholtz P."/>
            <person name="Woyke T."/>
            <person name="Wu D."/>
            <person name="Tindall B."/>
            <person name="Schuetze A."/>
            <person name="Brambilla E."/>
            <person name="Klenk H.-P."/>
            <person name="Eisen J.A."/>
        </authorList>
    </citation>
    <scope>NUCLEOTIDE SEQUENCE [LARGE SCALE GENOMIC DNA]</scope>
    <source>
        <strain evidence="2">ATCC 25205 / DSM 745 / LMG 13164 / NCIMB 1802</strain>
    </source>
</reference>
<evidence type="ECO:0000313" key="2">
    <source>
        <dbReference type="Proteomes" id="UP000001635"/>
    </source>
</evidence>
<name>G0J8E9_CYCMS</name>
<accession>G0J8E9</accession>
<proteinExistence type="predicted"/>
<dbReference type="AlphaFoldDB" id="G0J8E9"/>
<sequence>MLFDPDYKTKLACCSSYCMPLRADFIFFFNFIAFQLSAKIVNFDLQALSNSTFLVRNLIDLICVL</sequence>
<dbReference type="EMBL" id="CP002955">
    <property type="protein sequence ID" value="AEL28749.1"/>
    <property type="molecule type" value="Genomic_DNA"/>
</dbReference>